<dbReference type="InterPro" id="IPR045865">
    <property type="entry name" value="ACT-like_dom_sf"/>
</dbReference>
<dbReference type="InterPro" id="IPR016867">
    <property type="entry name" value="GcvR"/>
</dbReference>
<dbReference type="AlphaFoldDB" id="A0A8J7PAC0"/>
<dbReference type="PANTHER" id="PTHR34875:SF6">
    <property type="entry name" value="UPF0237 PROTEIN MJ1558"/>
    <property type="match status" value="1"/>
</dbReference>
<dbReference type="InterPro" id="IPR050990">
    <property type="entry name" value="UPF0237/GcvR_regulator"/>
</dbReference>
<feature type="domain" description="ACT" evidence="1">
    <location>
        <begin position="6"/>
        <end position="78"/>
    </location>
</feature>
<dbReference type="EMBL" id="JAFLCK010000001">
    <property type="protein sequence ID" value="MBN8658751.1"/>
    <property type="molecule type" value="Genomic_DNA"/>
</dbReference>
<gene>
    <name evidence="2" type="ORF">J0M35_00180</name>
</gene>
<feature type="domain" description="ACT" evidence="1">
    <location>
        <begin position="93"/>
        <end position="172"/>
    </location>
</feature>
<sequence>MRNQLLVTAFGEDRPGIVARLSEVFASHGGNLEASRMSLLGGEFAAISLVTVADEKLAALEKALADLAKDGLTVACKRTRSLPLDGKTHKFYDIHLTGADQEGIVHRVSSYLSGAKVNIHNVQTDIINAPVTGLPLFTMHAEIAVPESLSYEKLSQDLSHIADELNVEIDLVSSTTLHAELVEA</sequence>
<dbReference type="Gene3D" id="3.30.70.260">
    <property type="match status" value="2"/>
</dbReference>
<dbReference type="PIRSF" id="PIRSF028103">
    <property type="entry name" value="GcvR"/>
    <property type="match status" value="1"/>
</dbReference>
<dbReference type="PROSITE" id="PS51671">
    <property type="entry name" value="ACT"/>
    <property type="match status" value="2"/>
</dbReference>
<dbReference type="SUPFAM" id="SSF55021">
    <property type="entry name" value="ACT-like"/>
    <property type="match status" value="2"/>
</dbReference>
<protein>
    <recommendedName>
        <fullName evidence="1">ACT domain-containing protein</fullName>
    </recommendedName>
</protein>
<accession>A0A8J7PAC0</accession>
<proteinExistence type="predicted"/>
<organism evidence="2 3">
    <name type="scientific">Candidatus Obscuribacter phosphatis</name>
    <dbReference type="NCBI Taxonomy" id="1906157"/>
    <lineage>
        <taxon>Bacteria</taxon>
        <taxon>Bacillati</taxon>
        <taxon>Candidatus Melainabacteria</taxon>
        <taxon>Candidatus Obscuribacterales</taxon>
        <taxon>Candidatus Obscuribacteraceae</taxon>
        <taxon>Candidatus Obscuribacter</taxon>
    </lineage>
</organism>
<evidence type="ECO:0000313" key="2">
    <source>
        <dbReference type="EMBL" id="MBN8658751.1"/>
    </source>
</evidence>
<dbReference type="InterPro" id="IPR002912">
    <property type="entry name" value="ACT_dom"/>
</dbReference>
<dbReference type="Proteomes" id="UP000664277">
    <property type="component" value="Unassembled WGS sequence"/>
</dbReference>
<comment type="caution">
    <text evidence="2">The sequence shown here is derived from an EMBL/GenBank/DDBJ whole genome shotgun (WGS) entry which is preliminary data.</text>
</comment>
<reference evidence="2" key="1">
    <citation type="submission" date="2021-02" db="EMBL/GenBank/DDBJ databases">
        <title>Genome-Resolved Metagenomics of a Microbial Community Performing Photosynthetic Biological Nutrient Removal.</title>
        <authorList>
            <person name="Mcdaniel E.A."/>
        </authorList>
    </citation>
    <scope>NUCLEOTIDE SEQUENCE</scope>
    <source>
        <strain evidence="2">UWPOB_OBS1</strain>
    </source>
</reference>
<dbReference type="Pfam" id="PF13740">
    <property type="entry name" value="ACT_6"/>
    <property type="match status" value="1"/>
</dbReference>
<dbReference type="PANTHER" id="PTHR34875">
    <property type="entry name" value="UPF0237 PROTEIN MJ1558"/>
    <property type="match status" value="1"/>
</dbReference>
<evidence type="ECO:0000259" key="1">
    <source>
        <dbReference type="PROSITE" id="PS51671"/>
    </source>
</evidence>
<dbReference type="GO" id="GO:0006355">
    <property type="term" value="P:regulation of DNA-templated transcription"/>
    <property type="evidence" value="ECO:0007669"/>
    <property type="project" value="InterPro"/>
</dbReference>
<evidence type="ECO:0000313" key="3">
    <source>
        <dbReference type="Proteomes" id="UP000664277"/>
    </source>
</evidence>
<name>A0A8J7PAC0_9BACT</name>